<dbReference type="PROSITE" id="PS00550">
    <property type="entry name" value="HEMERYTHRINS"/>
    <property type="match status" value="1"/>
</dbReference>
<proteinExistence type="inferred from homology"/>
<evidence type="ECO:0000313" key="6">
    <source>
        <dbReference type="EMBL" id="PWW45560.1"/>
    </source>
</evidence>
<dbReference type="EMBL" id="QGUB01000006">
    <property type="protein sequence ID" value="PWW45560.1"/>
    <property type="molecule type" value="Genomic_DNA"/>
</dbReference>
<dbReference type="CDD" id="cd12107">
    <property type="entry name" value="Hemerythrin"/>
    <property type="match status" value="1"/>
</dbReference>
<dbReference type="NCBIfam" id="TIGR02481">
    <property type="entry name" value="hemeryth_dom"/>
    <property type="match status" value="1"/>
</dbReference>
<dbReference type="OrthoDB" id="5296936at2"/>
<keyword evidence="7" id="KW-1185">Reference proteome</keyword>
<sequence>MAHIVWTPDLNTGIAEIDRQHRRIVDYINMLHEQRRLADRAALAAVIADVVDYTESHFAFEEELLEQAGYEFLGLHRKVHSLFIRRIGTVKARFEAGEDVADELHEILSNWLIRHIRTEDHGYKEQVKAYLAQRGEAAETASAENADFEALLPGLGQRMQKKGWLARLFAR</sequence>
<dbReference type="GO" id="GO:0046872">
    <property type="term" value="F:metal ion binding"/>
    <property type="evidence" value="ECO:0007669"/>
    <property type="project" value="UniProtKB-KW"/>
</dbReference>
<dbReference type="PANTHER" id="PTHR37164:SF1">
    <property type="entry name" value="BACTERIOHEMERYTHRIN"/>
    <property type="match status" value="1"/>
</dbReference>
<accession>A0A317R9S2</accession>
<dbReference type="InterPro" id="IPR016131">
    <property type="entry name" value="Haemerythrin_Fe_BS"/>
</dbReference>
<dbReference type="Gene3D" id="1.20.120.50">
    <property type="entry name" value="Hemerythrin-like"/>
    <property type="match status" value="1"/>
</dbReference>
<evidence type="ECO:0000256" key="3">
    <source>
        <dbReference type="ARBA" id="ARBA00022723"/>
    </source>
</evidence>
<evidence type="ECO:0000256" key="2">
    <source>
        <dbReference type="ARBA" id="ARBA00022621"/>
    </source>
</evidence>
<evidence type="ECO:0000259" key="5">
    <source>
        <dbReference type="Pfam" id="PF01814"/>
    </source>
</evidence>
<dbReference type="InterPro" id="IPR012827">
    <property type="entry name" value="Hemerythrin_metal-bd"/>
</dbReference>
<dbReference type="Pfam" id="PF01814">
    <property type="entry name" value="Hemerythrin"/>
    <property type="match status" value="1"/>
</dbReference>
<name>A0A317R9S2_9BURK</name>
<dbReference type="InterPro" id="IPR035938">
    <property type="entry name" value="Hemerythrin-like_sf"/>
</dbReference>
<dbReference type="InterPro" id="IPR050669">
    <property type="entry name" value="Hemerythrin"/>
</dbReference>
<organism evidence="6 7">
    <name type="scientific">Melaminivora alkalimesophila</name>
    <dbReference type="NCBI Taxonomy" id="1165852"/>
    <lineage>
        <taxon>Bacteria</taxon>
        <taxon>Pseudomonadati</taxon>
        <taxon>Pseudomonadota</taxon>
        <taxon>Betaproteobacteria</taxon>
        <taxon>Burkholderiales</taxon>
        <taxon>Comamonadaceae</taxon>
        <taxon>Melaminivora</taxon>
    </lineage>
</organism>
<protein>
    <submittedName>
        <fullName evidence="6">Hemerythrin</fullName>
    </submittedName>
</protein>
<evidence type="ECO:0000256" key="1">
    <source>
        <dbReference type="ARBA" id="ARBA00010587"/>
    </source>
</evidence>
<feature type="domain" description="Hemerythrin-like" evidence="5">
    <location>
        <begin position="12"/>
        <end position="125"/>
    </location>
</feature>
<comment type="caution">
    <text evidence="6">The sequence shown here is derived from an EMBL/GenBank/DDBJ whole genome shotgun (WGS) entry which is preliminary data.</text>
</comment>
<dbReference type="SUPFAM" id="SSF47188">
    <property type="entry name" value="Hemerythrin-like"/>
    <property type="match status" value="1"/>
</dbReference>
<evidence type="ECO:0000313" key="7">
    <source>
        <dbReference type="Proteomes" id="UP000246483"/>
    </source>
</evidence>
<reference evidence="6 7" key="1">
    <citation type="submission" date="2018-05" db="EMBL/GenBank/DDBJ databases">
        <title>Genomic Encyclopedia of Type Strains, Phase IV (KMG-IV): sequencing the most valuable type-strain genomes for metagenomic binning, comparative biology and taxonomic classification.</title>
        <authorList>
            <person name="Goeker M."/>
        </authorList>
    </citation>
    <scope>NUCLEOTIDE SEQUENCE [LARGE SCALE GENOMIC DNA]</scope>
    <source>
        <strain evidence="6 7">DSM 26006</strain>
    </source>
</reference>
<dbReference type="Proteomes" id="UP000246483">
    <property type="component" value="Unassembled WGS sequence"/>
</dbReference>
<keyword evidence="2" id="KW-0561">Oxygen transport</keyword>
<dbReference type="NCBIfam" id="NF002007">
    <property type="entry name" value="PRK00808.1"/>
    <property type="match status" value="1"/>
</dbReference>
<dbReference type="InterPro" id="IPR012312">
    <property type="entry name" value="Hemerythrin-like"/>
</dbReference>
<keyword evidence="3" id="KW-0479">Metal-binding</keyword>
<gene>
    <name evidence="6" type="ORF">DFR36_10649</name>
</gene>
<comment type="similarity">
    <text evidence="1">Belongs to the hemerythrin family.</text>
</comment>
<dbReference type="AlphaFoldDB" id="A0A317R9S2"/>
<keyword evidence="4" id="KW-0408">Iron</keyword>
<dbReference type="RefSeq" id="WP_019374759.1">
    <property type="nucleotide sequence ID" value="NZ_ALEE01000625.1"/>
</dbReference>
<dbReference type="NCBIfam" id="NF033749">
    <property type="entry name" value="bact_hemeryth"/>
    <property type="match status" value="1"/>
</dbReference>
<keyword evidence="2" id="KW-0813">Transport</keyword>
<dbReference type="PANTHER" id="PTHR37164">
    <property type="entry name" value="BACTERIOHEMERYTHRIN"/>
    <property type="match status" value="1"/>
</dbReference>
<dbReference type="GO" id="GO:0005344">
    <property type="term" value="F:oxygen carrier activity"/>
    <property type="evidence" value="ECO:0007669"/>
    <property type="project" value="UniProtKB-KW"/>
</dbReference>
<evidence type="ECO:0000256" key="4">
    <source>
        <dbReference type="ARBA" id="ARBA00023004"/>
    </source>
</evidence>